<evidence type="ECO:0000313" key="16">
    <source>
        <dbReference type="Proteomes" id="UP000887566"/>
    </source>
</evidence>
<dbReference type="PROSITE" id="PS51030">
    <property type="entry name" value="NUCLEAR_REC_DBD_2"/>
    <property type="match status" value="1"/>
</dbReference>
<proteinExistence type="inferred from homology"/>
<keyword evidence="5 12" id="KW-0862">Zinc</keyword>
<evidence type="ECO:0000256" key="5">
    <source>
        <dbReference type="ARBA" id="ARBA00022833"/>
    </source>
</evidence>
<keyword evidence="4 12" id="KW-0863">Zinc-finger</keyword>
<evidence type="ECO:0000256" key="12">
    <source>
        <dbReference type="RuleBase" id="RU004334"/>
    </source>
</evidence>
<dbReference type="InterPro" id="IPR049636">
    <property type="entry name" value="HNF4-like_DBD"/>
</dbReference>
<evidence type="ECO:0000256" key="10">
    <source>
        <dbReference type="ARBA" id="ARBA00023242"/>
    </source>
</evidence>
<evidence type="ECO:0000256" key="1">
    <source>
        <dbReference type="ARBA" id="ARBA00004123"/>
    </source>
</evidence>
<comment type="similarity">
    <text evidence="2 12">Belongs to the nuclear hormone receptor family.</text>
</comment>
<feature type="domain" description="NR LBD" evidence="15">
    <location>
        <begin position="158"/>
        <end position="393"/>
    </location>
</feature>
<comment type="function">
    <text evidence="11">Orphan nuclear receptor.</text>
</comment>
<evidence type="ECO:0000259" key="15">
    <source>
        <dbReference type="PROSITE" id="PS51843"/>
    </source>
</evidence>
<dbReference type="Gene3D" id="1.10.565.10">
    <property type="entry name" value="Retinoid X Receptor"/>
    <property type="match status" value="1"/>
</dbReference>
<dbReference type="Pfam" id="PF00104">
    <property type="entry name" value="Hormone_recep"/>
    <property type="match status" value="1"/>
</dbReference>
<dbReference type="GO" id="GO:0005634">
    <property type="term" value="C:nucleus"/>
    <property type="evidence" value="ECO:0007669"/>
    <property type="project" value="UniProtKB-SubCell"/>
</dbReference>
<dbReference type="PROSITE" id="PS00031">
    <property type="entry name" value="NUCLEAR_REC_DBD_1"/>
    <property type="match status" value="1"/>
</dbReference>
<dbReference type="InterPro" id="IPR000536">
    <property type="entry name" value="Nucl_hrmn_rcpt_lig-bd"/>
</dbReference>
<evidence type="ECO:0000256" key="7">
    <source>
        <dbReference type="ARBA" id="ARBA00023125"/>
    </source>
</evidence>
<keyword evidence="9 12" id="KW-0675">Receptor</keyword>
<comment type="subcellular location">
    <subcellularLocation>
        <location evidence="1 12">Nucleus</location>
    </subcellularLocation>
</comment>
<dbReference type="SUPFAM" id="SSF57716">
    <property type="entry name" value="Glucocorticoid receptor-like (DNA-binding domain)"/>
    <property type="match status" value="1"/>
</dbReference>
<dbReference type="InterPro" id="IPR001628">
    <property type="entry name" value="Znf_hrmn_rcpt"/>
</dbReference>
<dbReference type="InterPro" id="IPR001723">
    <property type="entry name" value="Nuclear_hrmn_rcpt"/>
</dbReference>
<evidence type="ECO:0000256" key="11">
    <source>
        <dbReference type="ARBA" id="ARBA00037512"/>
    </source>
</evidence>
<feature type="region of interest" description="Disordered" evidence="13">
    <location>
        <begin position="408"/>
        <end position="428"/>
    </location>
</feature>
<dbReference type="PROSITE" id="PS51843">
    <property type="entry name" value="NR_LBD"/>
    <property type="match status" value="1"/>
</dbReference>
<keyword evidence="8 12" id="KW-0804">Transcription</keyword>
<dbReference type="Pfam" id="PF00105">
    <property type="entry name" value="zf-C4"/>
    <property type="match status" value="1"/>
</dbReference>
<evidence type="ECO:0000256" key="3">
    <source>
        <dbReference type="ARBA" id="ARBA00022723"/>
    </source>
</evidence>
<dbReference type="PRINTS" id="PR00047">
    <property type="entry name" value="STROIDFINGER"/>
</dbReference>
<feature type="compositionally biased region" description="Polar residues" evidence="13">
    <location>
        <begin position="102"/>
        <end position="111"/>
    </location>
</feature>
<organism evidence="16 17">
    <name type="scientific">Plectus sambesii</name>
    <dbReference type="NCBI Taxonomy" id="2011161"/>
    <lineage>
        <taxon>Eukaryota</taxon>
        <taxon>Metazoa</taxon>
        <taxon>Ecdysozoa</taxon>
        <taxon>Nematoda</taxon>
        <taxon>Chromadorea</taxon>
        <taxon>Plectida</taxon>
        <taxon>Plectina</taxon>
        <taxon>Plectoidea</taxon>
        <taxon>Plectidae</taxon>
        <taxon>Plectus</taxon>
    </lineage>
</organism>
<dbReference type="InterPro" id="IPR035500">
    <property type="entry name" value="NHR-like_dom_sf"/>
</dbReference>
<dbReference type="Gene3D" id="3.30.50.10">
    <property type="entry name" value="Erythroid Transcription Factor GATA-1, subunit A"/>
    <property type="match status" value="1"/>
</dbReference>
<evidence type="ECO:0000256" key="13">
    <source>
        <dbReference type="SAM" id="MobiDB-lite"/>
    </source>
</evidence>
<keyword evidence="16" id="KW-1185">Reference proteome</keyword>
<dbReference type="GO" id="GO:0008270">
    <property type="term" value="F:zinc ion binding"/>
    <property type="evidence" value="ECO:0007669"/>
    <property type="project" value="UniProtKB-KW"/>
</dbReference>
<dbReference type="InterPro" id="IPR013088">
    <property type="entry name" value="Znf_NHR/GATA"/>
</dbReference>
<dbReference type="CDD" id="cd06960">
    <property type="entry name" value="NR_DBD_HNF4A"/>
    <property type="match status" value="1"/>
</dbReference>
<keyword evidence="3 12" id="KW-0479">Metal-binding</keyword>
<feature type="domain" description="Nuclear receptor" evidence="14">
    <location>
        <begin position="5"/>
        <end position="80"/>
    </location>
</feature>
<evidence type="ECO:0000256" key="8">
    <source>
        <dbReference type="ARBA" id="ARBA00023163"/>
    </source>
</evidence>
<accession>A0A914X4S1</accession>
<dbReference type="PRINTS" id="PR00398">
    <property type="entry name" value="STRDHORMONER"/>
</dbReference>
<evidence type="ECO:0000313" key="17">
    <source>
        <dbReference type="WBParaSite" id="PSAMB.scaffold6485size9386.g28571.t1"/>
    </source>
</evidence>
<dbReference type="CDD" id="cd06157">
    <property type="entry name" value="NR_LBD"/>
    <property type="match status" value="1"/>
</dbReference>
<dbReference type="SMART" id="SM00399">
    <property type="entry name" value="ZnF_C4"/>
    <property type="match status" value="1"/>
</dbReference>
<keyword evidence="6 12" id="KW-0805">Transcription regulation</keyword>
<evidence type="ECO:0000256" key="2">
    <source>
        <dbReference type="ARBA" id="ARBA00005993"/>
    </source>
</evidence>
<keyword evidence="7 12" id="KW-0238">DNA-binding</keyword>
<dbReference type="SUPFAM" id="SSF48508">
    <property type="entry name" value="Nuclear receptor ligand-binding domain"/>
    <property type="match status" value="1"/>
</dbReference>
<evidence type="ECO:0000256" key="4">
    <source>
        <dbReference type="ARBA" id="ARBA00022771"/>
    </source>
</evidence>
<feature type="region of interest" description="Disordered" evidence="13">
    <location>
        <begin position="74"/>
        <end position="111"/>
    </location>
</feature>
<dbReference type="WBParaSite" id="PSAMB.scaffold6485size9386.g28571.t1">
    <property type="protein sequence ID" value="PSAMB.scaffold6485size9386.g28571.t1"/>
    <property type="gene ID" value="PSAMB.scaffold6485size9386.g28571"/>
</dbReference>
<sequence length="529" mass="59025">MDTEDGTCAVCGDTSAKMHYGRMTCYGCKGFFRRAIKNKHRYICRYKRNCIIDKQQRNACRYCRMKRCIDVGMNPNAVQPDRDTRGKQRAPRSSKKTEVKAQSENSSSPNEQLQWAMRVPFNVRSLMLHIMDIGEKVVKGRMMPYLRKFPLVRNRKGTLRDIFERPMVIFPCERYEMRHDANRMATMEELKAAGRRSVFAAADWIGGISELIDLKSTEDKIALVKAGFSPLFMFNLAAYTAQNDPGNDILCLSCGSYVPRVLPPQLAETNHLANNLVGRMIDELVVPIRKMNLSEQEIVTVKAIIMLNPEVKGISPSTSKAIAQLRDRAQETLFHVVSGLHPDLCPPSRFGNLLLLLPTLSVLTSVMTDNVQLANAFNVKQTGAMVAEFFGEFGCDADILQDLQLGGVDTNDRSSENRDNLTTEDGKGLSTVSEPIECVAQNTACYITPLHRGNCVGTQTTCLTDGSTQTDFEEVDDMAADSLHLSFESYFENDTESLSSISPAPLKLGCSQLFALINDIDLAHDFNLP</sequence>
<keyword evidence="10 12" id="KW-0539">Nucleus</keyword>
<evidence type="ECO:0000256" key="9">
    <source>
        <dbReference type="ARBA" id="ARBA00023170"/>
    </source>
</evidence>
<protein>
    <submittedName>
        <fullName evidence="17">Uncharacterized protein</fullName>
    </submittedName>
</protein>
<dbReference type="PANTHER" id="PTHR47519">
    <property type="entry name" value="NUCLEAR HORMONE RECEPTOR FAMILY MEMBER NHR-31-RELATED"/>
    <property type="match status" value="1"/>
</dbReference>
<evidence type="ECO:0000256" key="6">
    <source>
        <dbReference type="ARBA" id="ARBA00023015"/>
    </source>
</evidence>
<dbReference type="InterPro" id="IPR052496">
    <property type="entry name" value="Orphan_Nuclear_Rcpt"/>
</dbReference>
<dbReference type="GO" id="GO:0003700">
    <property type="term" value="F:DNA-binding transcription factor activity"/>
    <property type="evidence" value="ECO:0007669"/>
    <property type="project" value="InterPro"/>
</dbReference>
<dbReference type="AlphaFoldDB" id="A0A914X4S1"/>
<dbReference type="GO" id="GO:0000978">
    <property type="term" value="F:RNA polymerase II cis-regulatory region sequence-specific DNA binding"/>
    <property type="evidence" value="ECO:0007669"/>
    <property type="project" value="InterPro"/>
</dbReference>
<reference evidence="17" key="1">
    <citation type="submission" date="2022-11" db="UniProtKB">
        <authorList>
            <consortium name="WormBaseParasite"/>
        </authorList>
    </citation>
    <scope>IDENTIFICATION</scope>
</reference>
<dbReference type="FunFam" id="3.30.50.10:FF:000030">
    <property type="entry name" value="Nuclear Hormone Receptor family"/>
    <property type="match status" value="1"/>
</dbReference>
<feature type="compositionally biased region" description="Basic and acidic residues" evidence="13">
    <location>
        <begin position="410"/>
        <end position="427"/>
    </location>
</feature>
<evidence type="ECO:0000259" key="14">
    <source>
        <dbReference type="PROSITE" id="PS51030"/>
    </source>
</evidence>
<name>A0A914X4S1_9BILA</name>
<dbReference type="Proteomes" id="UP000887566">
    <property type="component" value="Unplaced"/>
</dbReference>
<dbReference type="SMART" id="SM00430">
    <property type="entry name" value="HOLI"/>
    <property type="match status" value="1"/>
</dbReference>